<evidence type="ECO:0000256" key="2">
    <source>
        <dbReference type="ARBA" id="ARBA00022630"/>
    </source>
</evidence>
<dbReference type="GO" id="GO:0016651">
    <property type="term" value="F:oxidoreductase activity, acting on NAD(P)H"/>
    <property type="evidence" value="ECO:0007669"/>
    <property type="project" value="TreeGrafter"/>
</dbReference>
<dbReference type="SUPFAM" id="SSF51905">
    <property type="entry name" value="FAD/NAD(P)-binding domain"/>
    <property type="match status" value="1"/>
</dbReference>
<feature type="domain" description="FAD/NAD(P)-binding" evidence="5">
    <location>
        <begin position="2"/>
        <end position="154"/>
    </location>
</feature>
<reference evidence="6 7" key="1">
    <citation type="submission" date="2013-12" db="EMBL/GenBank/DDBJ databases">
        <title>Draft genome of the parsitic nematode Ancylostoma duodenale.</title>
        <authorList>
            <person name="Mitreva M."/>
        </authorList>
    </citation>
    <scope>NUCLEOTIDE SEQUENCE [LARGE SCALE GENOMIC DNA]</scope>
    <source>
        <strain evidence="6 7">Zhejiang</strain>
    </source>
</reference>
<gene>
    <name evidence="6" type="ORF">ANCDUO_25732</name>
</gene>
<keyword evidence="4" id="KW-0560">Oxidoreductase</keyword>
<proteinExistence type="predicted"/>
<evidence type="ECO:0000313" key="6">
    <source>
        <dbReference type="EMBL" id="KIH44248.1"/>
    </source>
</evidence>
<dbReference type="OrthoDB" id="5840486at2759"/>
<evidence type="ECO:0000256" key="3">
    <source>
        <dbReference type="ARBA" id="ARBA00022827"/>
    </source>
</evidence>
<evidence type="ECO:0000256" key="4">
    <source>
        <dbReference type="ARBA" id="ARBA00023002"/>
    </source>
</evidence>
<dbReference type="Pfam" id="PF07992">
    <property type="entry name" value="Pyr_redox_2"/>
    <property type="match status" value="1"/>
</dbReference>
<keyword evidence="7" id="KW-1185">Reference proteome</keyword>
<dbReference type="EMBL" id="KN779206">
    <property type="protein sequence ID" value="KIH44248.1"/>
    <property type="molecule type" value="Genomic_DNA"/>
</dbReference>
<dbReference type="InterPro" id="IPR036188">
    <property type="entry name" value="FAD/NAD-bd_sf"/>
</dbReference>
<dbReference type="InterPro" id="IPR023753">
    <property type="entry name" value="FAD/NAD-binding_dom"/>
</dbReference>
<evidence type="ECO:0000313" key="7">
    <source>
        <dbReference type="Proteomes" id="UP000054047"/>
    </source>
</evidence>
<keyword evidence="2" id="KW-0285">Flavoprotein</keyword>
<dbReference type="InterPro" id="IPR050446">
    <property type="entry name" value="FAD-oxidoreductase/Apoptosis"/>
</dbReference>
<comment type="cofactor">
    <cofactor evidence="1">
        <name>FAD</name>
        <dbReference type="ChEBI" id="CHEBI:57692"/>
    </cofactor>
</comment>
<dbReference type="GO" id="GO:0005737">
    <property type="term" value="C:cytoplasm"/>
    <property type="evidence" value="ECO:0007669"/>
    <property type="project" value="TreeGrafter"/>
</dbReference>
<dbReference type="PANTHER" id="PTHR43557:SF2">
    <property type="entry name" value="RIESKE DOMAIN-CONTAINING PROTEIN-RELATED"/>
    <property type="match status" value="1"/>
</dbReference>
<accession>A0A0C2BKG1</accession>
<keyword evidence="3" id="KW-0274">FAD</keyword>
<feature type="non-terminal residue" evidence="6">
    <location>
        <position position="154"/>
    </location>
</feature>
<name>A0A0C2BKG1_9BILA</name>
<evidence type="ECO:0000259" key="5">
    <source>
        <dbReference type="Pfam" id="PF07992"/>
    </source>
</evidence>
<dbReference type="AlphaFoldDB" id="A0A0C2BKG1"/>
<organism evidence="6 7">
    <name type="scientific">Ancylostoma duodenale</name>
    <dbReference type="NCBI Taxonomy" id="51022"/>
    <lineage>
        <taxon>Eukaryota</taxon>
        <taxon>Metazoa</taxon>
        <taxon>Ecdysozoa</taxon>
        <taxon>Nematoda</taxon>
        <taxon>Chromadorea</taxon>
        <taxon>Rhabditida</taxon>
        <taxon>Rhabditina</taxon>
        <taxon>Rhabditomorpha</taxon>
        <taxon>Strongyloidea</taxon>
        <taxon>Ancylostomatidae</taxon>
        <taxon>Ancylostomatinae</taxon>
        <taxon>Ancylostoma</taxon>
    </lineage>
</organism>
<sequence length="154" mass="15989">MEVVLKVTGVDLSRRKVQLWTGDTMQFSKLVLALGGAPRKLTCPGADLKNVFTLRTVSEANTIAAQSTGKHVVCIGGSFIAGIAESVTVVCNTEEPLPALGSDVGAVIRNRFEAKGVRVLVKEEAASLEGTDVVLGVTLKSGLTLAADVVVVGI</sequence>
<dbReference type="Proteomes" id="UP000054047">
    <property type="component" value="Unassembled WGS sequence"/>
</dbReference>
<dbReference type="PANTHER" id="PTHR43557">
    <property type="entry name" value="APOPTOSIS-INDUCING FACTOR 1"/>
    <property type="match status" value="1"/>
</dbReference>
<protein>
    <submittedName>
        <fullName evidence="6">Pyridine nucleotide-disulfide oxidoreductase</fullName>
    </submittedName>
</protein>
<evidence type="ECO:0000256" key="1">
    <source>
        <dbReference type="ARBA" id="ARBA00001974"/>
    </source>
</evidence>
<dbReference type="Gene3D" id="3.50.50.60">
    <property type="entry name" value="FAD/NAD(P)-binding domain"/>
    <property type="match status" value="2"/>
</dbReference>